<keyword evidence="3 12" id="KW-0235">DNA replication</keyword>
<evidence type="ECO:0000256" key="2">
    <source>
        <dbReference type="ARBA" id="ARBA00022491"/>
    </source>
</evidence>
<comment type="catalytic activity">
    <reaction evidence="12">
        <text>Hydrolysis of Ala-|-Gly bond in repressor LexA.</text>
        <dbReference type="EC" id="3.4.21.88"/>
    </reaction>
</comment>
<evidence type="ECO:0000256" key="11">
    <source>
        <dbReference type="ARBA" id="ARBA00023236"/>
    </source>
</evidence>
<dbReference type="PANTHER" id="PTHR33516">
    <property type="entry name" value="LEXA REPRESSOR"/>
    <property type="match status" value="1"/>
</dbReference>
<dbReference type="GO" id="GO:0009432">
    <property type="term" value="P:SOS response"/>
    <property type="evidence" value="ECO:0007669"/>
    <property type="project" value="UniProtKB-UniRule"/>
</dbReference>
<dbReference type="Proteomes" id="UP000754226">
    <property type="component" value="Unassembled WGS sequence"/>
</dbReference>
<dbReference type="AlphaFoldDB" id="A0A943ECK7"/>
<feature type="domain" description="LexA repressor DNA-binding" evidence="15">
    <location>
        <begin position="12"/>
        <end position="75"/>
    </location>
</feature>
<dbReference type="InterPro" id="IPR006200">
    <property type="entry name" value="LexA"/>
</dbReference>
<keyword evidence="4 12" id="KW-0227">DNA damage</keyword>
<evidence type="ECO:0000256" key="1">
    <source>
        <dbReference type="ARBA" id="ARBA00007484"/>
    </source>
</evidence>
<dbReference type="FunFam" id="2.10.109.10:FF:000001">
    <property type="entry name" value="LexA repressor"/>
    <property type="match status" value="1"/>
</dbReference>
<dbReference type="Pfam" id="PF00717">
    <property type="entry name" value="Peptidase_S24"/>
    <property type="match status" value="1"/>
</dbReference>
<dbReference type="GO" id="GO:0003677">
    <property type="term" value="F:DNA binding"/>
    <property type="evidence" value="ECO:0007669"/>
    <property type="project" value="UniProtKB-UniRule"/>
</dbReference>
<dbReference type="InterPro" id="IPR050077">
    <property type="entry name" value="LexA_repressor"/>
</dbReference>
<dbReference type="Gene3D" id="1.10.10.10">
    <property type="entry name" value="Winged helix-like DNA-binding domain superfamily/Winged helix DNA-binding domain"/>
    <property type="match status" value="1"/>
</dbReference>
<evidence type="ECO:0000256" key="10">
    <source>
        <dbReference type="ARBA" id="ARBA00023204"/>
    </source>
</evidence>
<evidence type="ECO:0000256" key="3">
    <source>
        <dbReference type="ARBA" id="ARBA00022705"/>
    </source>
</evidence>
<evidence type="ECO:0000256" key="7">
    <source>
        <dbReference type="ARBA" id="ARBA00023015"/>
    </source>
</evidence>
<keyword evidence="6 12" id="KW-0068">Autocatalytic cleavage</keyword>
<dbReference type="HAMAP" id="MF_00015">
    <property type="entry name" value="LexA"/>
    <property type="match status" value="1"/>
</dbReference>
<feature type="site" description="Cleavage; by autolysis" evidence="12">
    <location>
        <begin position="100"/>
        <end position="101"/>
    </location>
</feature>
<dbReference type="EC" id="3.4.21.88" evidence="12"/>
<dbReference type="Pfam" id="PF01726">
    <property type="entry name" value="LexA_DNA_bind"/>
    <property type="match status" value="1"/>
</dbReference>
<feature type="active site" description="For autocatalytic cleavage activity" evidence="12">
    <location>
        <position position="136"/>
    </location>
</feature>
<dbReference type="InterPro" id="IPR006199">
    <property type="entry name" value="LexA_DNA-bd_dom"/>
</dbReference>
<dbReference type="PANTHER" id="PTHR33516:SF2">
    <property type="entry name" value="LEXA REPRESSOR-RELATED"/>
    <property type="match status" value="1"/>
</dbReference>
<keyword evidence="10 12" id="KW-0234">DNA repair</keyword>
<proteinExistence type="inferred from homology"/>
<dbReference type="GO" id="GO:0006508">
    <property type="term" value="P:proteolysis"/>
    <property type="evidence" value="ECO:0007669"/>
    <property type="project" value="InterPro"/>
</dbReference>
<dbReference type="NCBIfam" id="TIGR00498">
    <property type="entry name" value="lexA"/>
    <property type="match status" value="1"/>
</dbReference>
<dbReference type="InterPro" id="IPR039418">
    <property type="entry name" value="LexA-like"/>
</dbReference>
<dbReference type="InterPro" id="IPR036390">
    <property type="entry name" value="WH_DNA-bd_sf"/>
</dbReference>
<dbReference type="Gene3D" id="2.10.109.10">
    <property type="entry name" value="Umud Fragment, subunit A"/>
    <property type="match status" value="1"/>
</dbReference>
<dbReference type="GO" id="GO:0006260">
    <property type="term" value="P:DNA replication"/>
    <property type="evidence" value="ECO:0007669"/>
    <property type="project" value="UniProtKB-UniRule"/>
</dbReference>
<evidence type="ECO:0000256" key="5">
    <source>
        <dbReference type="ARBA" id="ARBA00022801"/>
    </source>
</evidence>
<comment type="function">
    <text evidence="12">Represses a number of genes involved in the response to DNA damage (SOS response), including recA and lexA. In the presence of single-stranded DNA, RecA interacts with LexA causing an autocatalytic cleavage which disrupts the DNA-binding part of LexA, leading to derepression of the SOS regulon and eventually DNA repair.</text>
</comment>
<sequence>MGRPKANSIHANGLTDRQEMILEFIRNYITENNYPPSVREIGKGVGLASSASVHNNMKKLASLGFLNWDTDKPRTYGLVSDEAWRKKEVVGVPLVGAVHAGNPILADEHIEDMYPIPTELLGTKDDVFMMVVEGDSMKDAGILDRDYVFVRRQDYAQNGDIVVALLNGEETTIKRYFRELKQIRLVPENSAYSPIVGTDNIKITGVVVGVFRVL</sequence>
<dbReference type="EMBL" id="JAGZCZ010000005">
    <property type="protein sequence ID" value="MBS5519702.1"/>
    <property type="molecule type" value="Genomic_DNA"/>
</dbReference>
<dbReference type="PRINTS" id="PR00726">
    <property type="entry name" value="LEXASERPTASE"/>
</dbReference>
<dbReference type="CDD" id="cd06529">
    <property type="entry name" value="S24_LexA-like"/>
    <property type="match status" value="1"/>
</dbReference>
<evidence type="ECO:0000256" key="13">
    <source>
        <dbReference type="RuleBase" id="RU003991"/>
    </source>
</evidence>
<dbReference type="SUPFAM" id="SSF46785">
    <property type="entry name" value="Winged helix' DNA-binding domain"/>
    <property type="match status" value="1"/>
</dbReference>
<evidence type="ECO:0000256" key="6">
    <source>
        <dbReference type="ARBA" id="ARBA00022813"/>
    </source>
</evidence>
<gene>
    <name evidence="12 16" type="primary">lexA</name>
    <name evidence="16" type="ORF">KHX13_05140</name>
</gene>
<name>A0A943ECK7_9FIRM</name>
<dbReference type="GO" id="GO:0004252">
    <property type="term" value="F:serine-type endopeptidase activity"/>
    <property type="evidence" value="ECO:0007669"/>
    <property type="project" value="UniProtKB-UniRule"/>
</dbReference>
<feature type="DNA-binding region" description="H-T-H motif" evidence="12">
    <location>
        <begin position="38"/>
        <end position="58"/>
    </location>
</feature>
<comment type="similarity">
    <text evidence="1 12 13">Belongs to the peptidase S24 family.</text>
</comment>
<dbReference type="SUPFAM" id="SSF51306">
    <property type="entry name" value="LexA/Signal peptidase"/>
    <property type="match status" value="1"/>
</dbReference>
<keyword evidence="2 12" id="KW-0678">Repressor</keyword>
<keyword evidence="9 12" id="KW-0804">Transcription</keyword>
<feature type="active site" description="For autocatalytic cleavage activity" evidence="12">
    <location>
        <position position="174"/>
    </location>
</feature>
<keyword evidence="11 12" id="KW-0742">SOS response</keyword>
<keyword evidence="5 12" id="KW-0378">Hydrolase</keyword>
<comment type="caution">
    <text evidence="16">The sequence shown here is derived from an EMBL/GenBank/DDBJ whole genome shotgun (WGS) entry which is preliminary data.</text>
</comment>
<dbReference type="InterPro" id="IPR006197">
    <property type="entry name" value="Peptidase_S24_LexA"/>
</dbReference>
<evidence type="ECO:0000256" key="12">
    <source>
        <dbReference type="HAMAP-Rule" id="MF_00015"/>
    </source>
</evidence>
<evidence type="ECO:0000259" key="14">
    <source>
        <dbReference type="Pfam" id="PF00717"/>
    </source>
</evidence>
<evidence type="ECO:0000313" key="16">
    <source>
        <dbReference type="EMBL" id="MBS5519702.1"/>
    </source>
</evidence>
<keyword evidence="8 12" id="KW-0238">DNA-binding</keyword>
<feature type="domain" description="Peptidase S24/S26A/S26B/S26C" evidence="14">
    <location>
        <begin position="93"/>
        <end position="208"/>
    </location>
</feature>
<evidence type="ECO:0000256" key="9">
    <source>
        <dbReference type="ARBA" id="ARBA00023163"/>
    </source>
</evidence>
<evidence type="ECO:0000256" key="8">
    <source>
        <dbReference type="ARBA" id="ARBA00023125"/>
    </source>
</evidence>
<protein>
    <recommendedName>
        <fullName evidence="12">LexA repressor</fullName>
        <ecNumber evidence="12">3.4.21.88</ecNumber>
    </recommendedName>
</protein>
<dbReference type="GO" id="GO:0006281">
    <property type="term" value="P:DNA repair"/>
    <property type="evidence" value="ECO:0007669"/>
    <property type="project" value="UniProtKB-UniRule"/>
</dbReference>
<accession>A0A943ECK7</accession>
<reference evidence="16" key="1">
    <citation type="submission" date="2021-02" db="EMBL/GenBank/DDBJ databases">
        <title>Infant gut strain persistence is associated with maternal origin, phylogeny, and functional potential including surface adhesion and iron acquisition.</title>
        <authorList>
            <person name="Lou Y.C."/>
        </authorList>
    </citation>
    <scope>NUCLEOTIDE SEQUENCE</scope>
    <source>
        <strain evidence="16">L3_106_000M1_dasL3_106_000M1_concoct_15</strain>
    </source>
</reference>
<dbReference type="InterPro" id="IPR036388">
    <property type="entry name" value="WH-like_DNA-bd_sf"/>
</dbReference>
<evidence type="ECO:0000313" key="17">
    <source>
        <dbReference type="Proteomes" id="UP000754226"/>
    </source>
</evidence>
<keyword evidence="7 12" id="KW-0805">Transcription regulation</keyword>
<dbReference type="InterPro" id="IPR036286">
    <property type="entry name" value="LexA/Signal_pep-like_sf"/>
</dbReference>
<evidence type="ECO:0000259" key="15">
    <source>
        <dbReference type="Pfam" id="PF01726"/>
    </source>
</evidence>
<organism evidence="16 17">
    <name type="scientific">Acidaminococcus intestini</name>
    <dbReference type="NCBI Taxonomy" id="187327"/>
    <lineage>
        <taxon>Bacteria</taxon>
        <taxon>Bacillati</taxon>
        <taxon>Bacillota</taxon>
        <taxon>Negativicutes</taxon>
        <taxon>Acidaminococcales</taxon>
        <taxon>Acidaminococcaceae</taxon>
        <taxon>Acidaminococcus</taxon>
    </lineage>
</organism>
<dbReference type="GO" id="GO:0045892">
    <property type="term" value="P:negative regulation of DNA-templated transcription"/>
    <property type="evidence" value="ECO:0007669"/>
    <property type="project" value="UniProtKB-UniRule"/>
</dbReference>
<evidence type="ECO:0000256" key="4">
    <source>
        <dbReference type="ARBA" id="ARBA00022763"/>
    </source>
</evidence>
<comment type="subunit">
    <text evidence="12">Homodimer.</text>
</comment>
<dbReference type="InterPro" id="IPR015927">
    <property type="entry name" value="Peptidase_S24_S26A/B/C"/>
</dbReference>